<evidence type="ECO:0000313" key="2">
    <source>
        <dbReference type="EMBL" id="MPM44642.1"/>
    </source>
</evidence>
<sequence length="79" mass="8207">MTAVAHDVDQPLGLPESGAGHVEGAVGQGDFDRPEIFALEGCGLPHRSVGVGFGHAFFFKVHLPARAAGTDDELIVVGR</sequence>
<name>A0A644ZUX6_9ZZZZ</name>
<evidence type="ECO:0000256" key="1">
    <source>
        <dbReference type="SAM" id="MobiDB-lite"/>
    </source>
</evidence>
<feature type="region of interest" description="Disordered" evidence="1">
    <location>
        <begin position="1"/>
        <end position="25"/>
    </location>
</feature>
<proteinExistence type="predicted"/>
<accession>A0A644ZUX6</accession>
<dbReference type="EMBL" id="VSSQ01010556">
    <property type="protein sequence ID" value="MPM44642.1"/>
    <property type="molecule type" value="Genomic_DNA"/>
</dbReference>
<protein>
    <submittedName>
        <fullName evidence="2">Uncharacterized protein</fullName>
    </submittedName>
</protein>
<organism evidence="2">
    <name type="scientific">bioreactor metagenome</name>
    <dbReference type="NCBI Taxonomy" id="1076179"/>
    <lineage>
        <taxon>unclassified sequences</taxon>
        <taxon>metagenomes</taxon>
        <taxon>ecological metagenomes</taxon>
    </lineage>
</organism>
<dbReference type="AlphaFoldDB" id="A0A644ZUX6"/>
<comment type="caution">
    <text evidence="2">The sequence shown here is derived from an EMBL/GenBank/DDBJ whole genome shotgun (WGS) entry which is preliminary data.</text>
</comment>
<gene>
    <name evidence="2" type="ORF">SDC9_91321</name>
</gene>
<reference evidence="2" key="1">
    <citation type="submission" date="2019-08" db="EMBL/GenBank/DDBJ databases">
        <authorList>
            <person name="Kucharzyk K."/>
            <person name="Murdoch R.W."/>
            <person name="Higgins S."/>
            <person name="Loffler F."/>
        </authorList>
    </citation>
    <scope>NUCLEOTIDE SEQUENCE</scope>
</reference>